<dbReference type="GO" id="GO:0008236">
    <property type="term" value="F:serine-type peptidase activity"/>
    <property type="evidence" value="ECO:0007669"/>
    <property type="project" value="InterPro"/>
</dbReference>
<evidence type="ECO:0000259" key="2">
    <source>
        <dbReference type="SMART" id="SM00245"/>
    </source>
</evidence>
<dbReference type="SMART" id="SM00245">
    <property type="entry name" value="TSPc"/>
    <property type="match status" value="1"/>
</dbReference>
<dbReference type="Pfam" id="PF03572">
    <property type="entry name" value="Peptidase_S41"/>
    <property type="match status" value="1"/>
</dbReference>
<gene>
    <name evidence="3" type="ORF">DSL64_10390</name>
</gene>
<dbReference type="AlphaFoldDB" id="A0A3D8YDL4"/>
<dbReference type="InterPro" id="IPR041489">
    <property type="entry name" value="PDZ_6"/>
</dbReference>
<feature type="signal peptide" evidence="1">
    <location>
        <begin position="1"/>
        <end position="19"/>
    </location>
</feature>
<dbReference type="PANTHER" id="PTHR32060">
    <property type="entry name" value="TAIL-SPECIFIC PROTEASE"/>
    <property type="match status" value="1"/>
</dbReference>
<dbReference type="GO" id="GO:0006508">
    <property type="term" value="P:proteolysis"/>
    <property type="evidence" value="ECO:0007669"/>
    <property type="project" value="InterPro"/>
</dbReference>
<dbReference type="InterPro" id="IPR036034">
    <property type="entry name" value="PDZ_sf"/>
</dbReference>
<dbReference type="Gene3D" id="2.30.42.10">
    <property type="match status" value="1"/>
</dbReference>
<reference evidence="3 4" key="1">
    <citation type="submission" date="2018-07" db="EMBL/GenBank/DDBJ databases">
        <title>Dyadobacter roseus sp. nov., isolated from rose rhizosphere soil.</title>
        <authorList>
            <person name="Chen L."/>
        </authorList>
    </citation>
    <scope>NUCLEOTIDE SEQUENCE [LARGE SCALE GENOMIC DNA]</scope>
    <source>
        <strain evidence="3 4">RS19</strain>
    </source>
</reference>
<dbReference type="Pfam" id="PF17820">
    <property type="entry name" value="PDZ_6"/>
    <property type="match status" value="1"/>
</dbReference>
<name>A0A3D8YDL4_9BACT</name>
<comment type="caution">
    <text evidence="3">The sequence shown here is derived from an EMBL/GenBank/DDBJ whole genome shotgun (WGS) entry which is preliminary data.</text>
</comment>
<dbReference type="PANTHER" id="PTHR32060:SF30">
    <property type="entry name" value="CARBOXY-TERMINAL PROCESSING PROTEASE CTPA"/>
    <property type="match status" value="1"/>
</dbReference>
<evidence type="ECO:0000313" key="3">
    <source>
        <dbReference type="EMBL" id="REA62208.1"/>
    </source>
</evidence>
<dbReference type="GO" id="GO:0007165">
    <property type="term" value="P:signal transduction"/>
    <property type="evidence" value="ECO:0007669"/>
    <property type="project" value="TreeGrafter"/>
</dbReference>
<sequence>MLLKRIVIMLALLPLLYSCKDKTVDPATDSQTNEWILSNMKHWYYWNDKIPANPNNALGPSEYFSSLLYKYDRTSNPNGDRFSWIQESADELTSSLNGNTKTTGLDYRLVIYPSGSTNVVGIVLYTLPGSPAAKAGFKRGDIFTHIDDQKLTTSNYNALLRGDGPLKFTVGTVSDAGVITEGTTQRTAAKLELQEDPIHFDTLYQYGSNKVGYIVYHQFVPGPDSVSGSKAYDQKLDNIFANFKSAGVNSLILDLRYNGGGYVSSATNLASLMGKVTNNDVFYYKEYNATVTPALEKQYGAGFFSEKFQTKSQNIGQSLTNLVIITSRNSASASELLINGLKPFMNVTLVGDVTYGKNVGSITITGKDKGIKWGMQPIVTKSFNSLKQSDYSVGFTPTYSVIEGTKLYPYGSLKDPLLNRAMTVITGSPLARGKAQENTPVYLEIGSSVVNKAGGSNMFFDR</sequence>
<dbReference type="InterPro" id="IPR029045">
    <property type="entry name" value="ClpP/crotonase-like_dom_sf"/>
</dbReference>
<dbReference type="CDD" id="cd07561">
    <property type="entry name" value="Peptidase_S41_CPP_like"/>
    <property type="match status" value="1"/>
</dbReference>
<dbReference type="InterPro" id="IPR005151">
    <property type="entry name" value="Tail-specific_protease"/>
</dbReference>
<dbReference type="InterPro" id="IPR041613">
    <property type="entry name" value="Pept_S41_N"/>
</dbReference>
<proteinExistence type="predicted"/>
<dbReference type="GO" id="GO:0004175">
    <property type="term" value="F:endopeptidase activity"/>
    <property type="evidence" value="ECO:0007669"/>
    <property type="project" value="TreeGrafter"/>
</dbReference>
<evidence type="ECO:0000256" key="1">
    <source>
        <dbReference type="SAM" id="SignalP"/>
    </source>
</evidence>
<protein>
    <submittedName>
        <fullName evidence="3">Peptidase S41</fullName>
    </submittedName>
</protein>
<dbReference type="GO" id="GO:0030288">
    <property type="term" value="C:outer membrane-bounded periplasmic space"/>
    <property type="evidence" value="ECO:0007669"/>
    <property type="project" value="TreeGrafter"/>
</dbReference>
<dbReference type="Gene3D" id="3.30.750.170">
    <property type="match status" value="1"/>
</dbReference>
<dbReference type="RefSeq" id="WP_115830932.1">
    <property type="nucleotide sequence ID" value="NZ_QNUL01000006.1"/>
</dbReference>
<keyword evidence="4" id="KW-1185">Reference proteome</keyword>
<feature type="chain" id="PRO_5017618626" evidence="1">
    <location>
        <begin position="20"/>
        <end position="462"/>
    </location>
</feature>
<dbReference type="Proteomes" id="UP000256373">
    <property type="component" value="Unassembled WGS sequence"/>
</dbReference>
<feature type="domain" description="Tail specific protease" evidence="2">
    <location>
        <begin position="186"/>
        <end position="402"/>
    </location>
</feature>
<evidence type="ECO:0000313" key="4">
    <source>
        <dbReference type="Proteomes" id="UP000256373"/>
    </source>
</evidence>
<dbReference type="Gene3D" id="3.90.226.10">
    <property type="entry name" value="2-enoyl-CoA Hydratase, Chain A, domain 1"/>
    <property type="match status" value="1"/>
</dbReference>
<dbReference type="OrthoDB" id="7168509at2"/>
<dbReference type="Pfam" id="PF18294">
    <property type="entry name" value="Pept_S41_N"/>
    <property type="match status" value="1"/>
</dbReference>
<dbReference type="PROSITE" id="PS51257">
    <property type="entry name" value="PROKAR_LIPOPROTEIN"/>
    <property type="match status" value="1"/>
</dbReference>
<organism evidence="3 4">
    <name type="scientific">Dyadobacter luteus</name>
    <dbReference type="NCBI Taxonomy" id="2259619"/>
    <lineage>
        <taxon>Bacteria</taxon>
        <taxon>Pseudomonadati</taxon>
        <taxon>Bacteroidota</taxon>
        <taxon>Cytophagia</taxon>
        <taxon>Cytophagales</taxon>
        <taxon>Spirosomataceae</taxon>
        <taxon>Dyadobacter</taxon>
    </lineage>
</organism>
<dbReference type="SUPFAM" id="SSF52096">
    <property type="entry name" value="ClpP/crotonase"/>
    <property type="match status" value="1"/>
</dbReference>
<dbReference type="SUPFAM" id="SSF50156">
    <property type="entry name" value="PDZ domain-like"/>
    <property type="match status" value="1"/>
</dbReference>
<keyword evidence="1" id="KW-0732">Signal</keyword>
<dbReference type="EMBL" id="QNUL01000006">
    <property type="protein sequence ID" value="REA62208.1"/>
    <property type="molecule type" value="Genomic_DNA"/>
</dbReference>
<accession>A0A3D8YDL4</accession>